<comment type="subcellular location">
    <subcellularLocation>
        <location evidence="10">Cell outer membrane</location>
        <topology evidence="10">Multi-pass membrane protein</topology>
    </subcellularLocation>
</comment>
<evidence type="ECO:0000256" key="11">
    <source>
        <dbReference type="SAM" id="MobiDB-lite"/>
    </source>
</evidence>
<evidence type="ECO:0000256" key="5">
    <source>
        <dbReference type="ARBA" id="ARBA00022729"/>
    </source>
</evidence>
<dbReference type="EMBL" id="FNUY01000008">
    <property type="protein sequence ID" value="SEG64022.1"/>
    <property type="molecule type" value="Genomic_DNA"/>
</dbReference>
<keyword evidence="2 10" id="KW-0813">Transport</keyword>
<sequence>MLRIAASALAALLATSAAMAQSIGEPLPGRSTAKDKLKPARSDTAARACPEYGPGFVRVEGSSLCVRAGGAVRVDFGKSSRSGYNSSGYGSSVGALVDLEARGESSLGPVRSVVRMRGQSDRGLESGPFRY</sequence>
<evidence type="ECO:0000256" key="9">
    <source>
        <dbReference type="ARBA" id="ARBA00023237"/>
    </source>
</evidence>
<feature type="chain" id="PRO_5041020313" description="Porin" evidence="10">
    <location>
        <begin position="21"/>
        <end position="131"/>
    </location>
</feature>
<feature type="compositionally biased region" description="Basic and acidic residues" evidence="11">
    <location>
        <begin position="32"/>
        <end position="41"/>
    </location>
</feature>
<feature type="signal peptide" evidence="10">
    <location>
        <begin position="1"/>
        <end position="20"/>
    </location>
</feature>
<keyword evidence="5 10" id="KW-0732">Signal</keyword>
<evidence type="ECO:0000256" key="4">
    <source>
        <dbReference type="ARBA" id="ARBA00022692"/>
    </source>
</evidence>
<evidence type="ECO:0000256" key="8">
    <source>
        <dbReference type="ARBA" id="ARBA00023136"/>
    </source>
</evidence>
<protein>
    <recommendedName>
        <fullName evidence="10">Porin</fullName>
    </recommendedName>
</protein>
<comment type="function">
    <text evidence="10">Forms passive diffusion pores that allow small molecular weight hydrophilic materials across the outer membrane.</text>
</comment>
<accession>A0A1H6BTR1</accession>
<keyword evidence="13" id="KW-1185">Reference proteome</keyword>
<evidence type="ECO:0000256" key="1">
    <source>
        <dbReference type="ARBA" id="ARBA00009521"/>
    </source>
</evidence>
<comment type="similarity">
    <text evidence="1 10">Belongs to the alphaproteobacteria porin family.</text>
</comment>
<comment type="domain">
    <text evidence="10">Consists of 16-stranded beta-barrel sheets, with large surface-exposed loops, that form a transmembrane pore at the center of each barrel. The pore is partially ocluded by a peptide loop that folds into the pore lumen.</text>
</comment>
<dbReference type="GO" id="GO:0009279">
    <property type="term" value="C:cell outer membrane"/>
    <property type="evidence" value="ECO:0007669"/>
    <property type="project" value="UniProtKB-SubCell"/>
</dbReference>
<evidence type="ECO:0000313" key="12">
    <source>
        <dbReference type="EMBL" id="SEG64022.1"/>
    </source>
</evidence>
<keyword evidence="4 10" id="KW-0812">Transmembrane</keyword>
<evidence type="ECO:0000256" key="6">
    <source>
        <dbReference type="ARBA" id="ARBA00023065"/>
    </source>
</evidence>
<dbReference type="GO" id="GO:0015288">
    <property type="term" value="F:porin activity"/>
    <property type="evidence" value="ECO:0007669"/>
    <property type="project" value="UniProtKB-KW"/>
</dbReference>
<evidence type="ECO:0000256" key="7">
    <source>
        <dbReference type="ARBA" id="ARBA00023114"/>
    </source>
</evidence>
<keyword evidence="7 10" id="KW-0626">Porin</keyword>
<dbReference type="Proteomes" id="UP000236743">
    <property type="component" value="Unassembled WGS sequence"/>
</dbReference>
<dbReference type="GO" id="GO:0006811">
    <property type="term" value="P:monoatomic ion transport"/>
    <property type="evidence" value="ECO:0007669"/>
    <property type="project" value="UniProtKB-KW"/>
</dbReference>
<name>A0A1H6BTR1_9HYPH</name>
<proteinExistence type="inferred from homology"/>
<keyword evidence="6 10" id="KW-0406">Ion transport</keyword>
<dbReference type="RefSeq" id="WP_200828048.1">
    <property type="nucleotide sequence ID" value="NZ_FNUY01000008.1"/>
</dbReference>
<gene>
    <name evidence="12" type="ORF">SAMN04488115_10853</name>
</gene>
<keyword evidence="9 10" id="KW-0998">Cell outer membrane</keyword>
<evidence type="ECO:0000256" key="3">
    <source>
        <dbReference type="ARBA" id="ARBA00022452"/>
    </source>
</evidence>
<dbReference type="InterPro" id="IPR003684">
    <property type="entry name" value="Porin_alphabac"/>
</dbReference>
<dbReference type="Pfam" id="PF02530">
    <property type="entry name" value="Porin_2"/>
    <property type="match status" value="1"/>
</dbReference>
<keyword evidence="8 10" id="KW-0472">Membrane</keyword>
<evidence type="ECO:0000256" key="2">
    <source>
        <dbReference type="ARBA" id="ARBA00022448"/>
    </source>
</evidence>
<organism evidence="12 13">
    <name type="scientific">Bosea lathyri</name>
    <dbReference type="NCBI Taxonomy" id="1036778"/>
    <lineage>
        <taxon>Bacteria</taxon>
        <taxon>Pseudomonadati</taxon>
        <taxon>Pseudomonadota</taxon>
        <taxon>Alphaproteobacteria</taxon>
        <taxon>Hyphomicrobiales</taxon>
        <taxon>Boseaceae</taxon>
        <taxon>Bosea</taxon>
    </lineage>
</organism>
<keyword evidence="3 10" id="KW-1134">Transmembrane beta strand</keyword>
<dbReference type="GO" id="GO:0046930">
    <property type="term" value="C:pore complex"/>
    <property type="evidence" value="ECO:0007669"/>
    <property type="project" value="UniProtKB-KW"/>
</dbReference>
<reference evidence="12 13" key="1">
    <citation type="submission" date="2016-10" db="EMBL/GenBank/DDBJ databases">
        <authorList>
            <person name="de Groot N.N."/>
        </authorList>
    </citation>
    <scope>NUCLEOTIDE SEQUENCE [LARGE SCALE GENOMIC DNA]</scope>
    <source>
        <strain evidence="12 13">DSM 26656</strain>
    </source>
</reference>
<feature type="region of interest" description="Disordered" evidence="11">
    <location>
        <begin position="24"/>
        <end position="45"/>
    </location>
</feature>
<evidence type="ECO:0000313" key="13">
    <source>
        <dbReference type="Proteomes" id="UP000236743"/>
    </source>
</evidence>
<evidence type="ECO:0000256" key="10">
    <source>
        <dbReference type="RuleBase" id="RU364005"/>
    </source>
</evidence>
<dbReference type="AlphaFoldDB" id="A0A1H6BTR1"/>